<organism evidence="3 4">
    <name type="scientific">Luteococcus sanguinis</name>
    <dbReference type="NCBI Taxonomy" id="174038"/>
    <lineage>
        <taxon>Bacteria</taxon>
        <taxon>Bacillati</taxon>
        <taxon>Actinomycetota</taxon>
        <taxon>Actinomycetes</taxon>
        <taxon>Propionibacteriales</taxon>
        <taxon>Propionibacteriaceae</taxon>
        <taxon>Luteococcus</taxon>
    </lineage>
</organism>
<evidence type="ECO:0000313" key="4">
    <source>
        <dbReference type="Proteomes" id="UP001596266"/>
    </source>
</evidence>
<proteinExistence type="predicted"/>
<evidence type="ECO:0000313" key="3">
    <source>
        <dbReference type="EMBL" id="MFC6397390.1"/>
    </source>
</evidence>
<keyword evidence="2" id="KW-1133">Transmembrane helix</keyword>
<evidence type="ECO:0008006" key="5">
    <source>
        <dbReference type="Google" id="ProtNLM"/>
    </source>
</evidence>
<name>A0ABW1X4F1_9ACTN</name>
<feature type="transmembrane region" description="Helical" evidence="2">
    <location>
        <begin position="35"/>
        <end position="55"/>
    </location>
</feature>
<feature type="compositionally biased region" description="Low complexity" evidence="1">
    <location>
        <begin position="185"/>
        <end position="198"/>
    </location>
</feature>
<feature type="compositionally biased region" description="Polar residues" evidence="1">
    <location>
        <begin position="199"/>
        <end position="209"/>
    </location>
</feature>
<protein>
    <recommendedName>
        <fullName evidence="5">Cell division protein FtsL</fullName>
    </recommendedName>
</protein>
<dbReference type="Proteomes" id="UP001596266">
    <property type="component" value="Unassembled WGS sequence"/>
</dbReference>
<evidence type="ECO:0000256" key="1">
    <source>
        <dbReference type="SAM" id="MobiDB-lite"/>
    </source>
</evidence>
<gene>
    <name evidence="3" type="ORF">ACFP57_10420</name>
</gene>
<keyword evidence="2" id="KW-0812">Transmembrane</keyword>
<sequence>MSAVVAPVERSERASGPARPMLRALERRPARLSTIAFVVLLVSLLGAGMVGILLLNVSIQQRARTLNALQATAEQKGYQQAALTSQVQSLRSPTTLQSKAWDLGLRPNTSPAFLVLPSGQVLGDTTAVTASEAPEQKHRSAQAITEAIEKANATEIKRKADLIEAQKKRAAQRLAEQKAKAKAAAAAAKAKAAADAAQTNTAQTTSGGQ</sequence>
<feature type="region of interest" description="Disordered" evidence="1">
    <location>
        <begin position="185"/>
        <end position="209"/>
    </location>
</feature>
<evidence type="ECO:0000256" key="2">
    <source>
        <dbReference type="SAM" id="Phobius"/>
    </source>
</evidence>
<keyword evidence="4" id="KW-1185">Reference proteome</keyword>
<comment type="caution">
    <text evidence="3">The sequence shown here is derived from an EMBL/GenBank/DDBJ whole genome shotgun (WGS) entry which is preliminary data.</text>
</comment>
<accession>A0ABW1X4F1</accession>
<keyword evidence="2" id="KW-0472">Membrane</keyword>
<dbReference type="EMBL" id="JBHSUA010000020">
    <property type="protein sequence ID" value="MFC6397390.1"/>
    <property type="molecule type" value="Genomic_DNA"/>
</dbReference>
<reference evidence="4" key="1">
    <citation type="journal article" date="2019" name="Int. J. Syst. Evol. Microbiol.">
        <title>The Global Catalogue of Microorganisms (GCM) 10K type strain sequencing project: providing services to taxonomists for standard genome sequencing and annotation.</title>
        <authorList>
            <consortium name="The Broad Institute Genomics Platform"/>
            <consortium name="The Broad Institute Genome Sequencing Center for Infectious Disease"/>
            <person name="Wu L."/>
            <person name="Ma J."/>
        </authorList>
    </citation>
    <scope>NUCLEOTIDE SEQUENCE [LARGE SCALE GENOMIC DNA]</scope>
    <source>
        <strain evidence="4">CGMCC 1.15277</strain>
    </source>
</reference>
<dbReference type="RefSeq" id="WP_343885683.1">
    <property type="nucleotide sequence ID" value="NZ_BAAAKI010000010.1"/>
</dbReference>